<keyword evidence="5" id="KW-1185">Reference proteome</keyword>
<feature type="compositionally biased region" description="Acidic residues" evidence="3">
    <location>
        <begin position="140"/>
        <end position="155"/>
    </location>
</feature>
<accession>A0A517R4T2</accession>
<evidence type="ECO:0000313" key="5">
    <source>
        <dbReference type="Proteomes" id="UP000317318"/>
    </source>
</evidence>
<dbReference type="InterPro" id="IPR023799">
    <property type="entry name" value="RbfA_dom_sf"/>
</dbReference>
<comment type="subunit">
    <text evidence="2">Monomer. Binds 30S ribosomal subunits, but not 50S ribosomal subunits or 70S ribosomes.</text>
</comment>
<evidence type="ECO:0000256" key="2">
    <source>
        <dbReference type="HAMAP-Rule" id="MF_00003"/>
    </source>
</evidence>
<dbReference type="GO" id="GO:0005829">
    <property type="term" value="C:cytosol"/>
    <property type="evidence" value="ECO:0007669"/>
    <property type="project" value="TreeGrafter"/>
</dbReference>
<dbReference type="EMBL" id="CP036268">
    <property type="protein sequence ID" value="QDT38881.1"/>
    <property type="molecule type" value="Genomic_DNA"/>
</dbReference>
<dbReference type="Gene3D" id="3.30.300.20">
    <property type="match status" value="1"/>
</dbReference>
<dbReference type="GO" id="GO:0030490">
    <property type="term" value="P:maturation of SSU-rRNA"/>
    <property type="evidence" value="ECO:0007669"/>
    <property type="project" value="UniProtKB-UniRule"/>
</dbReference>
<dbReference type="PROSITE" id="PS01319">
    <property type="entry name" value="RBFA"/>
    <property type="match status" value="1"/>
</dbReference>
<dbReference type="InterPro" id="IPR020053">
    <property type="entry name" value="Ribosome-bd_factorA_CS"/>
</dbReference>
<dbReference type="RefSeq" id="WP_145364941.1">
    <property type="nucleotide sequence ID" value="NZ_CP036268.1"/>
</dbReference>
<organism evidence="4 5">
    <name type="scientific">Stratiformator vulcanicus</name>
    <dbReference type="NCBI Taxonomy" id="2527980"/>
    <lineage>
        <taxon>Bacteria</taxon>
        <taxon>Pseudomonadati</taxon>
        <taxon>Planctomycetota</taxon>
        <taxon>Planctomycetia</taxon>
        <taxon>Planctomycetales</taxon>
        <taxon>Planctomycetaceae</taxon>
        <taxon>Stratiformator</taxon>
    </lineage>
</organism>
<comment type="similarity">
    <text evidence="2">Belongs to the RbfA family.</text>
</comment>
<dbReference type="SUPFAM" id="SSF89919">
    <property type="entry name" value="Ribosome-binding factor A, RbfA"/>
    <property type="match status" value="1"/>
</dbReference>
<dbReference type="GO" id="GO:0043024">
    <property type="term" value="F:ribosomal small subunit binding"/>
    <property type="evidence" value="ECO:0007669"/>
    <property type="project" value="TreeGrafter"/>
</dbReference>
<dbReference type="InterPro" id="IPR015946">
    <property type="entry name" value="KH_dom-like_a/b"/>
</dbReference>
<sequence>MSDRRLAKMSSAIRQVVSSSILTELRDPRVKNVTVMGVDVDGDLRGAKVKVSIMGDEKTERLCLKGLHSSRGYLQSRLADMLEMRYTPVLRFEVDRGVKRSLETSQLLRTEIGGGSDDGPADGELTEEGVEKEDVTADNVTDEIDGPVSAESDDPGDTKVAKYGGGESLE</sequence>
<dbReference type="Proteomes" id="UP000317318">
    <property type="component" value="Chromosome"/>
</dbReference>
<dbReference type="NCBIfam" id="TIGR00082">
    <property type="entry name" value="rbfA"/>
    <property type="match status" value="1"/>
</dbReference>
<feature type="region of interest" description="Disordered" evidence="3">
    <location>
        <begin position="109"/>
        <end position="170"/>
    </location>
</feature>
<dbReference type="OrthoDB" id="307788at2"/>
<dbReference type="Pfam" id="PF02033">
    <property type="entry name" value="RBFA"/>
    <property type="match status" value="1"/>
</dbReference>
<feature type="compositionally biased region" description="Acidic residues" evidence="3">
    <location>
        <begin position="119"/>
        <end position="131"/>
    </location>
</feature>
<keyword evidence="2" id="KW-0963">Cytoplasm</keyword>
<dbReference type="InterPro" id="IPR000238">
    <property type="entry name" value="RbfA"/>
</dbReference>
<evidence type="ECO:0000256" key="3">
    <source>
        <dbReference type="SAM" id="MobiDB-lite"/>
    </source>
</evidence>
<dbReference type="PANTHER" id="PTHR33515">
    <property type="entry name" value="RIBOSOME-BINDING FACTOR A, CHLOROPLASTIC-RELATED"/>
    <property type="match status" value="1"/>
</dbReference>
<proteinExistence type="inferred from homology"/>
<dbReference type="PANTHER" id="PTHR33515:SF1">
    <property type="entry name" value="RIBOSOME-BINDING FACTOR A, CHLOROPLASTIC-RELATED"/>
    <property type="match status" value="1"/>
</dbReference>
<reference evidence="4 5" key="1">
    <citation type="submission" date="2019-02" db="EMBL/GenBank/DDBJ databases">
        <title>Deep-cultivation of Planctomycetes and their phenomic and genomic characterization uncovers novel biology.</title>
        <authorList>
            <person name="Wiegand S."/>
            <person name="Jogler M."/>
            <person name="Boedeker C."/>
            <person name="Pinto D."/>
            <person name="Vollmers J."/>
            <person name="Rivas-Marin E."/>
            <person name="Kohn T."/>
            <person name="Peeters S.H."/>
            <person name="Heuer A."/>
            <person name="Rast P."/>
            <person name="Oberbeckmann S."/>
            <person name="Bunk B."/>
            <person name="Jeske O."/>
            <person name="Meyerdierks A."/>
            <person name="Storesund J.E."/>
            <person name="Kallscheuer N."/>
            <person name="Luecker S."/>
            <person name="Lage O.M."/>
            <person name="Pohl T."/>
            <person name="Merkel B.J."/>
            <person name="Hornburger P."/>
            <person name="Mueller R.-W."/>
            <person name="Bruemmer F."/>
            <person name="Labrenz M."/>
            <person name="Spormann A.M."/>
            <person name="Op den Camp H."/>
            <person name="Overmann J."/>
            <person name="Amann R."/>
            <person name="Jetten M.S.M."/>
            <person name="Mascher T."/>
            <person name="Medema M.H."/>
            <person name="Devos D.P."/>
            <person name="Kaster A.-K."/>
            <person name="Ovreas L."/>
            <person name="Rohde M."/>
            <person name="Galperin M.Y."/>
            <person name="Jogler C."/>
        </authorList>
    </citation>
    <scope>NUCLEOTIDE SEQUENCE [LARGE SCALE GENOMIC DNA]</scope>
    <source>
        <strain evidence="4 5">Pan189</strain>
    </source>
</reference>
<name>A0A517R4T2_9PLAN</name>
<evidence type="ECO:0000256" key="1">
    <source>
        <dbReference type="ARBA" id="ARBA00022517"/>
    </source>
</evidence>
<keyword evidence="1 2" id="KW-0690">Ribosome biogenesis</keyword>
<protein>
    <recommendedName>
        <fullName evidence="2">Ribosome-binding factor A</fullName>
    </recommendedName>
</protein>
<dbReference type="KEGG" id="svp:Pan189_32800"/>
<gene>
    <name evidence="2 4" type="primary">rbfA</name>
    <name evidence="4" type="ORF">Pan189_32800</name>
</gene>
<evidence type="ECO:0000313" key="4">
    <source>
        <dbReference type="EMBL" id="QDT38881.1"/>
    </source>
</evidence>
<comment type="function">
    <text evidence="2">One of several proteins that assist in the late maturation steps of the functional core of the 30S ribosomal subunit. Associates with free 30S ribosomal subunits (but not with 30S subunits that are part of 70S ribosomes or polysomes). Required for efficient processing of 16S rRNA. May interact with the 5'-terminal helix region of 16S rRNA.</text>
</comment>
<dbReference type="AlphaFoldDB" id="A0A517R4T2"/>
<comment type="subcellular location">
    <subcellularLocation>
        <location evidence="2">Cytoplasm</location>
    </subcellularLocation>
</comment>
<dbReference type="HAMAP" id="MF_00003">
    <property type="entry name" value="RbfA"/>
    <property type="match status" value="1"/>
</dbReference>